<keyword evidence="4" id="KW-0804">Transcription</keyword>
<name>A0A518RH50_9SPHN</name>
<dbReference type="NCBIfam" id="TIGR02937">
    <property type="entry name" value="sigma70-ECF"/>
    <property type="match status" value="1"/>
</dbReference>
<evidence type="ECO:0000313" key="9">
    <source>
        <dbReference type="Proteomes" id="UP000318055"/>
    </source>
</evidence>
<evidence type="ECO:0000313" key="8">
    <source>
        <dbReference type="EMBL" id="QDX26762.1"/>
    </source>
</evidence>
<dbReference type="PANTHER" id="PTHR43133:SF63">
    <property type="entry name" value="RNA POLYMERASE SIGMA FACTOR FECI-RELATED"/>
    <property type="match status" value="1"/>
</dbReference>
<feature type="region of interest" description="Disordered" evidence="5">
    <location>
        <begin position="102"/>
        <end position="139"/>
    </location>
</feature>
<dbReference type="PANTHER" id="PTHR43133">
    <property type="entry name" value="RNA POLYMERASE ECF-TYPE SIGMA FACTO"/>
    <property type="match status" value="1"/>
</dbReference>
<evidence type="ECO:0000256" key="4">
    <source>
        <dbReference type="ARBA" id="ARBA00023163"/>
    </source>
</evidence>
<dbReference type="Pfam" id="PF04542">
    <property type="entry name" value="Sigma70_r2"/>
    <property type="match status" value="1"/>
</dbReference>
<accession>A0A518RH50</accession>
<keyword evidence="2" id="KW-0805">Transcription regulation</keyword>
<dbReference type="EMBL" id="CP042239">
    <property type="protein sequence ID" value="QDX26762.1"/>
    <property type="molecule type" value="Genomic_DNA"/>
</dbReference>
<dbReference type="Pfam" id="PF08281">
    <property type="entry name" value="Sigma70_r4_2"/>
    <property type="match status" value="1"/>
</dbReference>
<dbReference type="Proteomes" id="UP000318055">
    <property type="component" value="Chromosome"/>
</dbReference>
<gene>
    <name evidence="8" type="ORF">FPZ54_12575</name>
</gene>
<dbReference type="InterPro" id="IPR036388">
    <property type="entry name" value="WH-like_DNA-bd_sf"/>
</dbReference>
<keyword evidence="9" id="KW-1185">Reference proteome</keyword>
<organism evidence="8 9">
    <name type="scientific">Sphingomonas suaedae</name>
    <dbReference type="NCBI Taxonomy" id="2599297"/>
    <lineage>
        <taxon>Bacteria</taxon>
        <taxon>Pseudomonadati</taxon>
        <taxon>Pseudomonadota</taxon>
        <taxon>Alphaproteobacteria</taxon>
        <taxon>Sphingomonadales</taxon>
        <taxon>Sphingomonadaceae</taxon>
        <taxon>Sphingomonas</taxon>
    </lineage>
</organism>
<dbReference type="KEGG" id="ssua:FPZ54_12575"/>
<dbReference type="OrthoDB" id="7190058at2"/>
<sequence>MSKAAQKRASLPNALPGWRRAPYGSPMSPRGEESITGETGLAQLLGEMRPDLLRFLLARQCDPAEVEDLLQELYVKLTSVGTGPISHPRAYLYQMANNLLHDHRRRRRRQQERDDHWTRNRTGPDLETDAAPSPEQSAIARDELARVDRVIASMPGRTAQILRMYRLDGLSQRAIADRFGLSLSAVEKHLQRAYRKLLLLREELDDTPRVPRTEADDVRSS</sequence>
<feature type="domain" description="RNA polymerase sigma factor 70 region 4 type 2" evidence="7">
    <location>
        <begin position="146"/>
        <end position="197"/>
    </location>
</feature>
<evidence type="ECO:0000256" key="5">
    <source>
        <dbReference type="SAM" id="MobiDB-lite"/>
    </source>
</evidence>
<dbReference type="AlphaFoldDB" id="A0A518RH50"/>
<protein>
    <submittedName>
        <fullName evidence="8">Sigma-70 family RNA polymerase sigma factor</fullName>
    </submittedName>
</protein>
<feature type="compositionally biased region" description="Basic and acidic residues" evidence="5">
    <location>
        <begin position="111"/>
        <end position="124"/>
    </location>
</feature>
<dbReference type="Gene3D" id="1.10.1740.10">
    <property type="match status" value="1"/>
</dbReference>
<dbReference type="InterPro" id="IPR014284">
    <property type="entry name" value="RNA_pol_sigma-70_dom"/>
</dbReference>
<dbReference type="InterPro" id="IPR013249">
    <property type="entry name" value="RNA_pol_sigma70_r4_t2"/>
</dbReference>
<reference evidence="8 9" key="1">
    <citation type="submission" date="2019-07" db="EMBL/GenBank/DDBJ databases">
        <title>Sphingomonas alkalisoli sp. nov., isolated from rhizosphere soil of Suaedae salsa.</title>
        <authorList>
            <person name="Zhang H."/>
            <person name="Xu L."/>
            <person name="Zhang J.-X."/>
            <person name="Sun J.-Q."/>
        </authorList>
    </citation>
    <scope>NUCLEOTIDE SEQUENCE [LARGE SCALE GENOMIC DNA]</scope>
    <source>
        <strain evidence="8 9">XS-10</strain>
    </source>
</reference>
<proteinExistence type="inferred from homology"/>
<dbReference type="InterPro" id="IPR013325">
    <property type="entry name" value="RNA_pol_sigma_r2"/>
</dbReference>
<keyword evidence="3" id="KW-0731">Sigma factor</keyword>
<evidence type="ECO:0000256" key="1">
    <source>
        <dbReference type="ARBA" id="ARBA00010641"/>
    </source>
</evidence>
<comment type="similarity">
    <text evidence="1">Belongs to the sigma-70 factor family. ECF subfamily.</text>
</comment>
<dbReference type="Gene3D" id="1.10.10.10">
    <property type="entry name" value="Winged helix-like DNA-binding domain superfamily/Winged helix DNA-binding domain"/>
    <property type="match status" value="1"/>
</dbReference>
<dbReference type="GO" id="GO:0016987">
    <property type="term" value="F:sigma factor activity"/>
    <property type="evidence" value="ECO:0007669"/>
    <property type="project" value="UniProtKB-KW"/>
</dbReference>
<feature type="region of interest" description="Disordered" evidence="5">
    <location>
        <begin position="1"/>
        <end position="34"/>
    </location>
</feature>
<dbReference type="SUPFAM" id="SSF88946">
    <property type="entry name" value="Sigma2 domain of RNA polymerase sigma factors"/>
    <property type="match status" value="1"/>
</dbReference>
<evidence type="ECO:0000256" key="2">
    <source>
        <dbReference type="ARBA" id="ARBA00023015"/>
    </source>
</evidence>
<evidence type="ECO:0000259" key="6">
    <source>
        <dbReference type="Pfam" id="PF04542"/>
    </source>
</evidence>
<dbReference type="InterPro" id="IPR007627">
    <property type="entry name" value="RNA_pol_sigma70_r2"/>
</dbReference>
<dbReference type="GO" id="GO:0006352">
    <property type="term" value="P:DNA-templated transcription initiation"/>
    <property type="evidence" value="ECO:0007669"/>
    <property type="project" value="InterPro"/>
</dbReference>
<dbReference type="CDD" id="cd06171">
    <property type="entry name" value="Sigma70_r4"/>
    <property type="match status" value="1"/>
</dbReference>
<dbReference type="InterPro" id="IPR039425">
    <property type="entry name" value="RNA_pol_sigma-70-like"/>
</dbReference>
<dbReference type="SUPFAM" id="SSF88659">
    <property type="entry name" value="Sigma3 and sigma4 domains of RNA polymerase sigma factors"/>
    <property type="match status" value="1"/>
</dbReference>
<dbReference type="GO" id="GO:0003677">
    <property type="term" value="F:DNA binding"/>
    <property type="evidence" value="ECO:0007669"/>
    <property type="project" value="InterPro"/>
</dbReference>
<feature type="domain" description="RNA polymerase sigma-70 region 2" evidence="6">
    <location>
        <begin position="47"/>
        <end position="109"/>
    </location>
</feature>
<evidence type="ECO:0000256" key="3">
    <source>
        <dbReference type="ARBA" id="ARBA00023082"/>
    </source>
</evidence>
<dbReference type="InterPro" id="IPR013324">
    <property type="entry name" value="RNA_pol_sigma_r3/r4-like"/>
</dbReference>
<evidence type="ECO:0000259" key="7">
    <source>
        <dbReference type="Pfam" id="PF08281"/>
    </source>
</evidence>